<sequence>MTSIRWAPWWIYVVVIAGLNVARQVLFPPSQVGTAVTVGLFFVVLAIGFAVGTALHALLAPRSRE</sequence>
<dbReference type="RefSeq" id="WP_127830882.1">
    <property type="nucleotide sequence ID" value="NZ_RZYA01000014.1"/>
</dbReference>
<keyword evidence="1" id="KW-0472">Membrane</keyword>
<dbReference type="OrthoDB" id="3542463at2"/>
<dbReference type="EMBL" id="RZYA01000014">
    <property type="protein sequence ID" value="RVU20928.1"/>
    <property type="molecule type" value="Genomic_DNA"/>
</dbReference>
<name>A0A3S2VEB4_9ACTN</name>
<reference evidence="2 3" key="1">
    <citation type="submission" date="2019-01" db="EMBL/GenBank/DDBJ databases">
        <title>Genome sequences of Streptomyces and Rhizobium isolates collected from root and soil.</title>
        <authorList>
            <person name="Chhettri S."/>
            <person name="Sevigny J.L."/>
            <person name="Sen A."/>
            <person name="Ennis N."/>
            <person name="Tisa L."/>
        </authorList>
    </citation>
    <scope>NUCLEOTIDE SEQUENCE [LARGE SCALE GENOMIC DNA]</scope>
    <source>
        <strain evidence="2 3">San01</strain>
    </source>
</reference>
<proteinExistence type="predicted"/>
<keyword evidence="1" id="KW-0812">Transmembrane</keyword>
<organism evidence="2 3">
    <name type="scientific">Streptomyces antnestii</name>
    <dbReference type="NCBI Taxonomy" id="2494256"/>
    <lineage>
        <taxon>Bacteria</taxon>
        <taxon>Bacillati</taxon>
        <taxon>Actinomycetota</taxon>
        <taxon>Actinomycetes</taxon>
        <taxon>Kitasatosporales</taxon>
        <taxon>Streptomycetaceae</taxon>
        <taxon>Streptomyces</taxon>
    </lineage>
</organism>
<keyword evidence="3" id="KW-1185">Reference proteome</keyword>
<evidence type="ECO:0000256" key="1">
    <source>
        <dbReference type="SAM" id="Phobius"/>
    </source>
</evidence>
<accession>A0A3S2VEB4</accession>
<keyword evidence="1" id="KW-1133">Transmembrane helix</keyword>
<dbReference type="AlphaFoldDB" id="A0A3S2VEB4"/>
<comment type="caution">
    <text evidence="2">The sequence shown here is derived from an EMBL/GenBank/DDBJ whole genome shotgun (WGS) entry which is preliminary data.</text>
</comment>
<gene>
    <name evidence="2" type="ORF">EOT10_26720</name>
</gene>
<evidence type="ECO:0000313" key="3">
    <source>
        <dbReference type="Proteomes" id="UP000283128"/>
    </source>
</evidence>
<evidence type="ECO:0000313" key="2">
    <source>
        <dbReference type="EMBL" id="RVU20928.1"/>
    </source>
</evidence>
<dbReference type="Proteomes" id="UP000283128">
    <property type="component" value="Unassembled WGS sequence"/>
</dbReference>
<feature type="transmembrane region" description="Helical" evidence="1">
    <location>
        <begin position="38"/>
        <end position="59"/>
    </location>
</feature>
<feature type="transmembrane region" description="Helical" evidence="1">
    <location>
        <begin position="7"/>
        <end position="26"/>
    </location>
</feature>
<protein>
    <recommendedName>
        <fullName evidence="4">DUF4175 domain-containing protein</fullName>
    </recommendedName>
</protein>
<evidence type="ECO:0008006" key="4">
    <source>
        <dbReference type="Google" id="ProtNLM"/>
    </source>
</evidence>